<keyword evidence="1" id="KW-1133">Transmembrane helix</keyword>
<keyword evidence="1" id="KW-0472">Membrane</keyword>
<dbReference type="Gene3D" id="3.40.190.10">
    <property type="entry name" value="Periplasmic binding protein-like II"/>
    <property type="match status" value="2"/>
</dbReference>
<sequence length="310" mass="35668">MRNEKIEKGKYMKKFFGLLILIFILTISLLSFIAYNFLTDISYMEGFKTTPPSTTKISKKIIKIGVVSRYSPSLIYDGYQPIIDYLNENTNYYFELVLSKNYHETVSKLKNKEIDLAFLGDMVFIANRKKLNLIPVVCPVNKEGKPYLRVVLITKDDSQINNFCDLNGKKLALPSESSFSFKWGILKTKKCGIQVKIKKFNFHHTVVLQVLNGVCAAGVVREYVAEEFKEKGIKLADFSPPIPSPPLVALSSTDKQIIKEVRKKLLKFKGIKNSNRLIDKEFYYGFTIPEKSLYLKFENYLKKNGIVYEK</sequence>
<dbReference type="Proteomes" id="UP000595564">
    <property type="component" value="Chromosome"/>
</dbReference>
<dbReference type="Pfam" id="PF12974">
    <property type="entry name" value="Phosphonate-bd"/>
    <property type="match status" value="1"/>
</dbReference>
<protein>
    <submittedName>
        <fullName evidence="3">Phosphonate transport system substrate-binding protein</fullName>
    </submittedName>
</protein>
<dbReference type="KEGG" id="thyd:TTHT_1124"/>
<dbReference type="RefSeq" id="WP_201326961.1">
    <property type="nucleotide sequence ID" value="NZ_AP017470.1"/>
</dbReference>
<organism evidence="3 4">
    <name type="scientific">Thermotomaculum hydrothermale</name>
    <dbReference type="NCBI Taxonomy" id="981385"/>
    <lineage>
        <taxon>Bacteria</taxon>
        <taxon>Pseudomonadati</taxon>
        <taxon>Acidobacteriota</taxon>
        <taxon>Holophagae</taxon>
        <taxon>Thermotomaculales</taxon>
        <taxon>Thermotomaculaceae</taxon>
        <taxon>Thermotomaculum</taxon>
    </lineage>
</organism>
<evidence type="ECO:0000313" key="4">
    <source>
        <dbReference type="Proteomes" id="UP000595564"/>
    </source>
</evidence>
<reference evidence="3 4" key="1">
    <citation type="journal article" date="2012" name="Extremophiles">
        <title>Thermotomaculum hydrothermale gen. nov., sp. nov., a novel heterotrophic thermophile within the phylum Acidobacteria from a deep-sea hydrothermal vent chimney in the Southern Okinawa Trough.</title>
        <authorList>
            <person name="Izumi H."/>
            <person name="Nunoura T."/>
            <person name="Miyazaki M."/>
            <person name="Mino S."/>
            <person name="Toki T."/>
            <person name="Takai K."/>
            <person name="Sako Y."/>
            <person name="Sawabe T."/>
            <person name="Nakagawa S."/>
        </authorList>
    </citation>
    <scope>NUCLEOTIDE SEQUENCE [LARGE SCALE GENOMIC DNA]</scope>
    <source>
        <strain evidence="3 4">AC55</strain>
    </source>
</reference>
<keyword evidence="4" id="KW-1185">Reference proteome</keyword>
<accession>A0A7R6PF95</accession>
<dbReference type="AlphaFoldDB" id="A0A7R6PF95"/>
<keyword evidence="1" id="KW-0812">Transmembrane</keyword>
<gene>
    <name evidence="3" type="primary">phnD</name>
    <name evidence="3" type="ORF">TTHT_1124</name>
</gene>
<dbReference type="InterPro" id="IPR001638">
    <property type="entry name" value="Solute-binding_3/MltF_N"/>
</dbReference>
<dbReference type="SMART" id="SM00062">
    <property type="entry name" value="PBPb"/>
    <property type="match status" value="1"/>
</dbReference>
<dbReference type="EMBL" id="AP017470">
    <property type="protein sequence ID" value="BBB32658.1"/>
    <property type="molecule type" value="Genomic_DNA"/>
</dbReference>
<evidence type="ECO:0000256" key="1">
    <source>
        <dbReference type="SAM" id="Phobius"/>
    </source>
</evidence>
<proteinExistence type="predicted"/>
<evidence type="ECO:0000259" key="2">
    <source>
        <dbReference type="SMART" id="SM00062"/>
    </source>
</evidence>
<dbReference type="PANTHER" id="PTHR35841:SF1">
    <property type="entry name" value="PHOSPHONATES-BINDING PERIPLASMIC PROTEIN"/>
    <property type="match status" value="1"/>
</dbReference>
<evidence type="ECO:0000313" key="3">
    <source>
        <dbReference type="EMBL" id="BBB32658.1"/>
    </source>
</evidence>
<dbReference type="PANTHER" id="PTHR35841">
    <property type="entry name" value="PHOSPHONATES-BINDING PERIPLASMIC PROTEIN"/>
    <property type="match status" value="1"/>
</dbReference>
<feature type="transmembrane region" description="Helical" evidence="1">
    <location>
        <begin position="15"/>
        <end position="38"/>
    </location>
</feature>
<name>A0A7R6PF95_9BACT</name>
<dbReference type="SUPFAM" id="SSF53850">
    <property type="entry name" value="Periplasmic binding protein-like II"/>
    <property type="match status" value="1"/>
</dbReference>
<feature type="domain" description="Solute-binding protein family 3/N-terminal" evidence="2">
    <location>
        <begin position="61"/>
        <end position="285"/>
    </location>
</feature>